<reference evidence="1 2" key="1">
    <citation type="submission" date="2019-04" db="EMBL/GenBank/DDBJ databases">
        <title>Salinimonas iocasae sp. nov., a halophilic bacterium isolated from the outer tube casing of tubeworms in Okinawa Trough.</title>
        <authorList>
            <person name="Zhang H."/>
            <person name="Wang H."/>
            <person name="Li C."/>
        </authorList>
    </citation>
    <scope>NUCLEOTIDE SEQUENCE [LARGE SCALE GENOMIC DNA]</scope>
    <source>
        <strain evidence="1 2">KX18D6</strain>
    </source>
</reference>
<proteinExistence type="predicted"/>
<dbReference type="RefSeq" id="WP_139756206.1">
    <property type="nucleotide sequence ID" value="NZ_CP039852.1"/>
</dbReference>
<organism evidence="1 2">
    <name type="scientific">Salinimonas iocasae</name>
    <dbReference type="NCBI Taxonomy" id="2572577"/>
    <lineage>
        <taxon>Bacteria</taxon>
        <taxon>Pseudomonadati</taxon>
        <taxon>Pseudomonadota</taxon>
        <taxon>Gammaproteobacteria</taxon>
        <taxon>Alteromonadales</taxon>
        <taxon>Alteromonadaceae</taxon>
        <taxon>Alteromonas/Salinimonas group</taxon>
        <taxon>Salinimonas</taxon>
    </lineage>
</organism>
<gene>
    <name evidence="1" type="ORF">FBQ74_08170</name>
</gene>
<accession>A0A5B7YCN1</accession>
<dbReference type="AlphaFoldDB" id="A0A5B7YCN1"/>
<dbReference type="OrthoDB" id="9965119at2"/>
<evidence type="ECO:0000313" key="2">
    <source>
        <dbReference type="Proteomes" id="UP000304912"/>
    </source>
</evidence>
<dbReference type="EMBL" id="CP039852">
    <property type="protein sequence ID" value="QCZ93462.1"/>
    <property type="molecule type" value="Genomic_DNA"/>
</dbReference>
<sequence>MEYIGGKLNDPYCVEGDHYCGSNLEELTDDLFNVITPERLNFQVYERTTDAEVIPVIDHDLLPDMMPDYDKTFDTDFYQHQVDRVLNLINK</sequence>
<protein>
    <submittedName>
        <fullName evidence="1">Uncharacterized protein</fullName>
    </submittedName>
</protein>
<name>A0A5B7YCN1_9ALTE</name>
<evidence type="ECO:0000313" key="1">
    <source>
        <dbReference type="EMBL" id="QCZ93462.1"/>
    </source>
</evidence>
<dbReference type="Proteomes" id="UP000304912">
    <property type="component" value="Chromosome"/>
</dbReference>
<dbReference type="KEGG" id="salk:FBQ74_08170"/>
<keyword evidence="2" id="KW-1185">Reference proteome</keyword>